<keyword evidence="11" id="KW-0325">Glycoprotein</keyword>
<evidence type="ECO:0000256" key="12">
    <source>
        <dbReference type="RuleBase" id="RU003832"/>
    </source>
</evidence>
<keyword evidence="4 12" id="KW-0328">Glycosyltransferase</keyword>
<evidence type="ECO:0000256" key="13">
    <source>
        <dbReference type="SAM" id="MobiDB-lite"/>
    </source>
</evidence>
<keyword evidence="17" id="KW-1185">Reference proteome</keyword>
<evidence type="ECO:0000256" key="5">
    <source>
        <dbReference type="ARBA" id="ARBA00022679"/>
    </source>
</evidence>
<comment type="subcellular location">
    <subcellularLocation>
        <location evidence="1">Golgi apparatus membrane</location>
        <topology evidence="1">Single-pass type II membrane protein</topology>
    </subcellularLocation>
    <subcellularLocation>
        <location evidence="12">Golgi apparatus</location>
        <location evidence="12">Golgi stack membrane</location>
        <topology evidence="12">Single-pass type II membrane protein</topology>
    </subcellularLocation>
</comment>
<evidence type="ECO:0000256" key="3">
    <source>
        <dbReference type="ARBA" id="ARBA00008919"/>
    </source>
</evidence>
<evidence type="ECO:0000259" key="15">
    <source>
        <dbReference type="Pfam" id="PF17039"/>
    </source>
</evidence>
<keyword evidence="5 12" id="KW-0808">Transferase</keyword>
<keyword evidence="7" id="KW-0735">Signal-anchor</keyword>
<dbReference type="EC" id="2.4.1.-" evidence="12"/>
<organism evidence="16 17">
    <name type="scientific">Mya arenaria</name>
    <name type="common">Soft-shell clam</name>
    <dbReference type="NCBI Taxonomy" id="6604"/>
    <lineage>
        <taxon>Eukaryota</taxon>
        <taxon>Metazoa</taxon>
        <taxon>Spiralia</taxon>
        <taxon>Lophotrochozoa</taxon>
        <taxon>Mollusca</taxon>
        <taxon>Bivalvia</taxon>
        <taxon>Autobranchia</taxon>
        <taxon>Heteroconchia</taxon>
        <taxon>Euheterodonta</taxon>
        <taxon>Imparidentia</taxon>
        <taxon>Neoheterodontei</taxon>
        <taxon>Myida</taxon>
        <taxon>Myoidea</taxon>
        <taxon>Myidae</taxon>
        <taxon>Mya</taxon>
    </lineage>
</organism>
<dbReference type="SUPFAM" id="SSF53756">
    <property type="entry name" value="UDP-Glycosyltransferase/glycogen phosphorylase"/>
    <property type="match status" value="1"/>
</dbReference>
<evidence type="ECO:0000256" key="7">
    <source>
        <dbReference type="ARBA" id="ARBA00022968"/>
    </source>
</evidence>
<keyword evidence="10" id="KW-0472">Membrane</keyword>
<dbReference type="PANTHER" id="PTHR48438">
    <property type="entry name" value="ALPHA-(1,3)-FUCOSYLTRANSFERASE C-RELATED"/>
    <property type="match status" value="1"/>
</dbReference>
<feature type="compositionally biased region" description="Acidic residues" evidence="13">
    <location>
        <begin position="36"/>
        <end position="49"/>
    </location>
</feature>
<name>A0ABY7FK33_MYAAR</name>
<comment type="similarity">
    <text evidence="3 12">Belongs to the glycosyltransferase 10 family.</text>
</comment>
<accession>A0ABY7FK33</accession>
<keyword evidence="9 12" id="KW-0333">Golgi apparatus</keyword>
<feature type="compositionally biased region" description="Basic and acidic residues" evidence="13">
    <location>
        <begin position="23"/>
        <end position="35"/>
    </location>
</feature>
<dbReference type="Gene3D" id="3.40.50.11660">
    <property type="entry name" value="Glycosyl transferase family 10, C-terminal domain"/>
    <property type="match status" value="1"/>
</dbReference>
<evidence type="ECO:0000256" key="4">
    <source>
        <dbReference type="ARBA" id="ARBA00022676"/>
    </source>
</evidence>
<feature type="region of interest" description="Disordered" evidence="13">
    <location>
        <begin position="23"/>
        <end position="49"/>
    </location>
</feature>
<keyword evidence="6 12" id="KW-0812">Transmembrane</keyword>
<evidence type="ECO:0000313" key="17">
    <source>
        <dbReference type="Proteomes" id="UP001164746"/>
    </source>
</evidence>
<evidence type="ECO:0000256" key="11">
    <source>
        <dbReference type="ARBA" id="ARBA00023180"/>
    </source>
</evidence>
<dbReference type="EMBL" id="CP111023">
    <property type="protein sequence ID" value="WAR21081.1"/>
    <property type="molecule type" value="Genomic_DNA"/>
</dbReference>
<gene>
    <name evidence="16" type="ORF">MAR_015055</name>
</gene>
<reference evidence="16" key="1">
    <citation type="submission" date="2022-11" db="EMBL/GenBank/DDBJ databases">
        <title>Centuries of genome instability and evolution in soft-shell clam transmissible cancer (bioRxiv).</title>
        <authorList>
            <person name="Hart S.F.M."/>
            <person name="Yonemitsu M.A."/>
            <person name="Giersch R.M."/>
            <person name="Beal B.F."/>
            <person name="Arriagada G."/>
            <person name="Davis B.W."/>
            <person name="Ostrander E.A."/>
            <person name="Goff S.P."/>
            <person name="Metzger M.J."/>
        </authorList>
    </citation>
    <scope>NUCLEOTIDE SEQUENCE</scope>
    <source>
        <strain evidence="16">MELC-2E11</strain>
        <tissue evidence="16">Siphon/mantle</tissue>
    </source>
</reference>
<dbReference type="InterPro" id="IPR001503">
    <property type="entry name" value="Glyco_trans_10"/>
</dbReference>
<evidence type="ECO:0000256" key="9">
    <source>
        <dbReference type="ARBA" id="ARBA00023034"/>
    </source>
</evidence>
<evidence type="ECO:0000256" key="6">
    <source>
        <dbReference type="ARBA" id="ARBA00022692"/>
    </source>
</evidence>
<protein>
    <recommendedName>
        <fullName evidence="12">Fucosyltransferase</fullName>
        <ecNumber evidence="12">2.4.1.-</ecNumber>
    </recommendedName>
</protein>
<evidence type="ECO:0000256" key="1">
    <source>
        <dbReference type="ARBA" id="ARBA00004323"/>
    </source>
</evidence>
<feature type="domain" description="Fucosyltransferase N-terminal" evidence="15">
    <location>
        <begin position="150"/>
        <end position="256"/>
    </location>
</feature>
<evidence type="ECO:0000259" key="14">
    <source>
        <dbReference type="Pfam" id="PF00852"/>
    </source>
</evidence>
<dbReference type="InterPro" id="IPR031481">
    <property type="entry name" value="Glyco_tran_10_N"/>
</dbReference>
<dbReference type="InterPro" id="IPR055270">
    <property type="entry name" value="Glyco_tran_10_C"/>
</dbReference>
<proteinExistence type="inferred from homology"/>
<dbReference type="Pfam" id="PF17039">
    <property type="entry name" value="Glyco_tran_10_N"/>
    <property type="match status" value="1"/>
</dbReference>
<comment type="pathway">
    <text evidence="2">Protein modification; protein glycosylation.</text>
</comment>
<dbReference type="PANTHER" id="PTHR48438:SF1">
    <property type="entry name" value="ALPHA-(1,3)-FUCOSYLTRANSFERASE C-RELATED"/>
    <property type="match status" value="1"/>
</dbReference>
<dbReference type="Proteomes" id="UP001164746">
    <property type="component" value="Chromosome 12"/>
</dbReference>
<feature type="domain" description="Fucosyltransferase C-terminal" evidence="14">
    <location>
        <begin position="279"/>
        <end position="448"/>
    </location>
</feature>
<evidence type="ECO:0000256" key="8">
    <source>
        <dbReference type="ARBA" id="ARBA00022989"/>
    </source>
</evidence>
<sequence length="463" mass="53657">MDYLKGLANVRDRYVNLLKEKDKYEVQYDPRPKSDNDDDDDDAAAADDDDNDDDDLCVLRYELFLLWMIPRSNILPFKGSDNAFAITAKVPHKSFLIHEVKNVSDGALQKHNIQKFYTNKSERRTGLEDLLDVPIKYNTGANASGNLGSKKRILWYNKDSWTSMTKTTQLFDKCTWRNCIATDNFSEVNNADAVIFTVSYKHMGRQPPFKRGKPDQAWIFKLGESPYGRDFSEYSSPEWRNQVNWSSSLNLDSDMPHGAGFIKTRTQPIVKDYDAIFDTKNKTALWLVSNCRAQSKRDLYVKKLQDGGVDVDIYGACGKGRVKEAEINKIIPQYKFYLAFENSFCSDYITEKFFKNYINDWILVTRGGADYRKVIPTQTYINSADFDSPAQLADYLKDLANDRDRYVNLLKEKDKYEAQYGAGWPYFLCELCHRLNHVSEYRHSYPNIVDHLQKDRCFNPTDI</sequence>
<evidence type="ECO:0000256" key="2">
    <source>
        <dbReference type="ARBA" id="ARBA00004922"/>
    </source>
</evidence>
<evidence type="ECO:0000313" key="16">
    <source>
        <dbReference type="EMBL" id="WAR21081.1"/>
    </source>
</evidence>
<keyword evidence="8" id="KW-1133">Transmembrane helix</keyword>
<dbReference type="InterPro" id="IPR038577">
    <property type="entry name" value="GT10-like_C_sf"/>
</dbReference>
<dbReference type="Pfam" id="PF00852">
    <property type="entry name" value="Glyco_transf_10"/>
    <property type="match status" value="1"/>
</dbReference>
<evidence type="ECO:0000256" key="10">
    <source>
        <dbReference type="ARBA" id="ARBA00023136"/>
    </source>
</evidence>